<organism evidence="1 2">
    <name type="scientific">Avena sativa</name>
    <name type="common">Oat</name>
    <dbReference type="NCBI Taxonomy" id="4498"/>
    <lineage>
        <taxon>Eukaryota</taxon>
        <taxon>Viridiplantae</taxon>
        <taxon>Streptophyta</taxon>
        <taxon>Embryophyta</taxon>
        <taxon>Tracheophyta</taxon>
        <taxon>Spermatophyta</taxon>
        <taxon>Magnoliopsida</taxon>
        <taxon>Liliopsida</taxon>
        <taxon>Poales</taxon>
        <taxon>Poaceae</taxon>
        <taxon>BOP clade</taxon>
        <taxon>Pooideae</taxon>
        <taxon>Poodae</taxon>
        <taxon>Poeae</taxon>
        <taxon>Poeae Chloroplast Group 1 (Aveneae type)</taxon>
        <taxon>Aveninae</taxon>
        <taxon>Avena</taxon>
    </lineage>
</organism>
<reference evidence="1" key="1">
    <citation type="submission" date="2021-05" db="EMBL/GenBank/DDBJ databases">
        <authorList>
            <person name="Scholz U."/>
            <person name="Mascher M."/>
            <person name="Fiebig A."/>
        </authorList>
    </citation>
    <scope>NUCLEOTIDE SEQUENCE [LARGE SCALE GENOMIC DNA]</scope>
</reference>
<evidence type="ECO:0000313" key="2">
    <source>
        <dbReference type="Proteomes" id="UP001732700"/>
    </source>
</evidence>
<sequence length="602" mass="67873">MDHEASTSHDVLERMLLDESAEPTSLPLSLLQYITNRFSLDHQIGSGGFAVVYKGVVGKGMVAVKKLFNTLDIHENKFHEEVKCLIKAKHKNIVRFLGYCADMQGKMENYEGMLVMADQRNWLLCFEYVHNGGLDKHITDASCGLEWKVRYQIINGLCEGLLFLHEKRILHLDLKPANILIDHQMVPKIADFGLSRCLGEEQTRAITKNLCGTLGYMDPEYLKSGQITYASDIYSLGVIIMEILTGLKGYLKAENVVESWTNRLQASEGDVRLVQVRVCTEIGIECMDLDPNKRPVARDIIGRLNKMASDADYSNGETSISSSSVELQISLPREHSGERIEKLASESLQKADVEEYSEISEDFAERVGKLHFQEGQQKLGQLSLSRANLDIFKTEERLPADRNNIHILEGPPNVKIFRMKELEPIIRDSNLIGKGDFTDVYKGVLDDALVVVKKPISGYGIDSRIFEREVCILSQMVHKNIVRFIGWCGEMDSPILVHEFIYRGSLDGILHGVDKEPLNLDVRLGIVVESAQGLAYMHSGAHVNIIHGNVKPANILLCENFMPKISGFFISRFVRRNDGYTTHMFGSLIYTDPLYIQSYQLT</sequence>
<dbReference type="EnsemblPlants" id="AVESA.00010b.r2.4DG0763240.1">
    <property type="protein sequence ID" value="AVESA.00010b.r2.4DG0763240.1.CDS"/>
    <property type="gene ID" value="AVESA.00010b.r2.4DG0763240"/>
</dbReference>
<accession>A0ACD5XBC3</accession>
<reference evidence="1" key="2">
    <citation type="submission" date="2025-09" db="UniProtKB">
        <authorList>
            <consortium name="EnsemblPlants"/>
        </authorList>
    </citation>
    <scope>IDENTIFICATION</scope>
</reference>
<keyword evidence="2" id="KW-1185">Reference proteome</keyword>
<dbReference type="Proteomes" id="UP001732700">
    <property type="component" value="Chromosome 4D"/>
</dbReference>
<proteinExistence type="predicted"/>
<protein>
    <submittedName>
        <fullName evidence="1">Uncharacterized protein</fullName>
    </submittedName>
</protein>
<name>A0ACD5XBC3_AVESA</name>
<evidence type="ECO:0000313" key="1">
    <source>
        <dbReference type="EnsemblPlants" id="AVESA.00010b.r2.4DG0763240.1.CDS"/>
    </source>
</evidence>